<protein>
    <submittedName>
        <fullName evidence="2">Unannotated protein</fullName>
    </submittedName>
</protein>
<dbReference type="GO" id="GO:0030170">
    <property type="term" value="F:pyridoxal phosphate binding"/>
    <property type="evidence" value="ECO:0007669"/>
    <property type="project" value="TreeGrafter"/>
</dbReference>
<evidence type="ECO:0000313" key="2">
    <source>
        <dbReference type="EMBL" id="CAB5240461.1"/>
    </source>
</evidence>
<dbReference type="PANTHER" id="PTHR30244">
    <property type="entry name" value="TRANSAMINASE"/>
    <property type="match status" value="1"/>
</dbReference>
<dbReference type="GO" id="GO:0000271">
    <property type="term" value="P:polysaccharide biosynthetic process"/>
    <property type="evidence" value="ECO:0007669"/>
    <property type="project" value="TreeGrafter"/>
</dbReference>
<gene>
    <name evidence="2" type="ORF">UFOPK3554_00859</name>
</gene>
<dbReference type="InterPro" id="IPR015421">
    <property type="entry name" value="PyrdxlP-dep_Trfase_major"/>
</dbReference>
<dbReference type="InterPro" id="IPR015424">
    <property type="entry name" value="PyrdxlP-dep_Trfase"/>
</dbReference>
<dbReference type="EMBL" id="CAFBSG010000011">
    <property type="protein sequence ID" value="CAB5240461.1"/>
    <property type="molecule type" value="Genomic_DNA"/>
</dbReference>
<name>A0A6J7XUH3_9ZZZZ</name>
<evidence type="ECO:0000256" key="1">
    <source>
        <dbReference type="ARBA" id="ARBA00022898"/>
    </source>
</evidence>
<keyword evidence="1" id="KW-0663">Pyridoxal phosphate</keyword>
<accession>A0A6J7XUH3</accession>
<dbReference type="Gene3D" id="3.40.640.10">
    <property type="entry name" value="Type I PLP-dependent aspartate aminotransferase-like (Major domain)"/>
    <property type="match status" value="1"/>
</dbReference>
<dbReference type="PANTHER" id="PTHR30244:SF9">
    <property type="entry name" value="PROTEIN RV3402C"/>
    <property type="match status" value="1"/>
</dbReference>
<dbReference type="GO" id="GO:0008483">
    <property type="term" value="F:transaminase activity"/>
    <property type="evidence" value="ECO:0007669"/>
    <property type="project" value="TreeGrafter"/>
</dbReference>
<dbReference type="PIRSF" id="PIRSF000390">
    <property type="entry name" value="PLP_StrS"/>
    <property type="match status" value="1"/>
</dbReference>
<sequence length="353" mass="39327">MNTPSIPVMRPLLAPLDHVYGYLSQVYSNGVYTNNGPLINKLEERYADYLHVDPQLVVASSSATLALEGAVRLSKANIFNVPSYTFSAPALAVLNAGKKIVFNDIDPNNWQMDVSAIPNTYEQGLMYVLPFGSEIIDSKVYEFENVIIDAAASLGNRNLDLSRIKPNWVFVFSLHATKVLGIGEGGISVFGSPAAAQEYRAWINFGFSGNRNSDFSGTNAKMSEISAAFGLSSLDLIETEFSDWQQARDLTNSIEADLRLKSFSRRQPGANPYWIVDFESPERKIEVIQKLSFAGIQSRDWWSQGCHKMTIFNEFTQGLTFPNTDEISDQTLGLPFFRGLSEAHRDSIYECLK</sequence>
<dbReference type="InterPro" id="IPR000653">
    <property type="entry name" value="DegT/StrS_aminotransferase"/>
</dbReference>
<organism evidence="2">
    <name type="scientific">freshwater metagenome</name>
    <dbReference type="NCBI Taxonomy" id="449393"/>
    <lineage>
        <taxon>unclassified sequences</taxon>
        <taxon>metagenomes</taxon>
        <taxon>ecological metagenomes</taxon>
    </lineage>
</organism>
<dbReference type="SUPFAM" id="SSF53383">
    <property type="entry name" value="PLP-dependent transferases"/>
    <property type="match status" value="1"/>
</dbReference>
<dbReference type="AlphaFoldDB" id="A0A6J7XUH3"/>
<reference evidence="2" key="1">
    <citation type="submission" date="2020-05" db="EMBL/GenBank/DDBJ databases">
        <authorList>
            <person name="Chiriac C."/>
            <person name="Salcher M."/>
            <person name="Ghai R."/>
            <person name="Kavagutti S V."/>
        </authorList>
    </citation>
    <scope>NUCLEOTIDE SEQUENCE</scope>
</reference>
<proteinExistence type="predicted"/>
<dbReference type="Pfam" id="PF01041">
    <property type="entry name" value="DegT_DnrJ_EryC1"/>
    <property type="match status" value="1"/>
</dbReference>